<reference evidence="9 10" key="1">
    <citation type="submission" date="2024-01" db="EMBL/GenBank/DDBJ databases">
        <authorList>
            <person name="Allen C."/>
            <person name="Tagirdzhanova G."/>
        </authorList>
    </citation>
    <scope>NUCLEOTIDE SEQUENCE [LARGE SCALE GENOMIC DNA]</scope>
    <source>
        <strain evidence="9 10">CBS 119000</strain>
    </source>
</reference>
<feature type="region of interest" description="Disordered" evidence="8">
    <location>
        <begin position="365"/>
        <end position="407"/>
    </location>
</feature>
<dbReference type="EMBL" id="CAWUON010000122">
    <property type="protein sequence ID" value="CAK7273817.1"/>
    <property type="molecule type" value="Genomic_DNA"/>
</dbReference>
<sequence>MAAASGSLASRPPSDSDRMALRRRQGTGLPVLCPVTALAYYQYCQRRPDGPSSRLLLLAGEDGWLSLYGATDDGSDVRFTAHPAQDLGAVSDHRRYGHLRVFAEQAIQGIHVEDDNHDGTGSTNVLVWGGQSVAVVSRRHIVHLLAGQLDTSASCPDVDEVVVSDWIYDGLLPQPQHRDGDAAIGALITAHNEVLPFRIDSDDASELSCLTIVGTPISPSRPVLYSAHLSWEENEESNGVSLLVAAGTVFGEIVVWTCRLPETSSRAPEIRVLDVFTGHEGSIFDVAVSPMFDLALLMPDSSLAAERRQTRVRLLASCSDDRTIRVWPLYLGAEDNGKDTRHAQDADATNEARETGFQNTFQGLAQRPAEPAESSNPAPQRRTAVEKHYKQITDSQVAAPSTTPTPSSAALATVMAHASRIWNVRFGDFSTAAVQGGNLFLYSFGEDATAQEWRLDLTASHPLTERPKLAGQFVHLRTISSHAGKNIWSAAVSAKTASRGPLVATGGCDGKICLFEGNPGQLQPPTADRERLPSNFASGTIASSRLPPKSSGLDLGGPTPRTKKNGIDPVSKEGSQKKAQEVFNSYAFLSEDRLLAASTDGRLLLGDLRQSSAGAAKLDWRELPGVPDTVTMSLKNYNIVRSPRGGSGNGIAACADNKDFAVIGNATGQLFLVSRASGLQQLEATVAGKVDDIHFLPYKTGNTSANVQVCFVATTLFWEEAALIDLEIDPASGSLCSEYVRKLRLPTKVPASPAAMVITAASRCLEYIVFGSRNGQLCLYEPHAGDNPVSSRPAYSLATQLQTRTRDAILSIVPLPPRPGSPSMTSASFVVTARDGTYRIYSIDKTDPPTIRLQHETATPFGPIVRDAWFVEGGKSGEPAELVVCGFRSTNFVVWNESRQQELASVDCGGTHRTHTYLYAAATAKASTAAGKIRFAFTRQSELHVFAQDVCVTTPIKMGGHGREIRCIRSSASGRYLATGGEDTVVRIWDSKPYPEQRCLSVLKLHNTGLHNLAWLGDNCLVSAAGAEELFIWRISTIPDSTYDGLAVLCESSYPDSTKDKVLRVIGLDASLDPADAEGALGAILVSVGLSNSILKTYRYTVTGGWQLLAQGCYTGACPTQNAVKALDFVPTIAREAAFSTTLIFTGGDDNAIAVTALHEASGLGQSTFCFARPSRVSSAHAAAITGAKILLHTLGESGEATLTAVTSSNDQRVKIWRAIVPPADDRRPTKMQLFDDCYSAIADPGDVESIGDAEKTAVVVVGIGMEHWVLEKLSSI</sequence>
<comment type="subcellular location">
    <subcellularLocation>
        <location evidence="1">Cytoplasm</location>
    </subcellularLocation>
</comment>
<keyword evidence="2" id="KW-0963">Cytoplasm</keyword>
<dbReference type="PANTHER" id="PTHR14344">
    <property type="entry name" value="WD REPEAT PROTEIN"/>
    <property type="match status" value="1"/>
</dbReference>
<dbReference type="SMART" id="SM00320">
    <property type="entry name" value="WD40"/>
    <property type="match status" value="6"/>
</dbReference>
<evidence type="ECO:0000256" key="6">
    <source>
        <dbReference type="ARBA" id="ARBA00038255"/>
    </source>
</evidence>
<comment type="similarity">
    <text evidence="6">Belongs to the WD repeat WDR6 family.</text>
</comment>
<keyword evidence="3 7" id="KW-0853">WD repeat</keyword>
<dbReference type="PROSITE" id="PS50082">
    <property type="entry name" value="WD_REPEATS_2"/>
    <property type="match status" value="1"/>
</dbReference>
<dbReference type="PANTHER" id="PTHR14344:SF3">
    <property type="entry name" value="WD REPEAT-CONTAINING PROTEIN 6"/>
    <property type="match status" value="1"/>
</dbReference>
<proteinExistence type="inferred from homology"/>
<feature type="compositionally biased region" description="Low complexity" evidence="8">
    <location>
        <begin position="368"/>
        <end position="379"/>
    </location>
</feature>
<evidence type="ECO:0000313" key="9">
    <source>
        <dbReference type="EMBL" id="CAK7273817.1"/>
    </source>
</evidence>
<dbReference type="SUPFAM" id="SSF117289">
    <property type="entry name" value="Nucleoporin domain"/>
    <property type="match status" value="1"/>
</dbReference>
<dbReference type="Gene3D" id="2.130.10.10">
    <property type="entry name" value="YVTN repeat-like/Quinoprotein amine dehydrogenase"/>
    <property type="match status" value="3"/>
</dbReference>
<evidence type="ECO:0000256" key="2">
    <source>
        <dbReference type="ARBA" id="ARBA00022490"/>
    </source>
</evidence>
<feature type="region of interest" description="Disordered" evidence="8">
    <location>
        <begin position="538"/>
        <end position="575"/>
    </location>
</feature>
<accession>A0ABP0E059</accession>
<evidence type="ECO:0000256" key="3">
    <source>
        <dbReference type="ARBA" id="ARBA00022574"/>
    </source>
</evidence>
<protein>
    <submittedName>
        <fullName evidence="9">WD repeat-containing protein 6</fullName>
    </submittedName>
</protein>
<dbReference type="InterPro" id="IPR001680">
    <property type="entry name" value="WD40_rpt"/>
</dbReference>
<keyword evidence="10" id="KW-1185">Reference proteome</keyword>
<gene>
    <name evidence="9" type="primary">WDR6</name>
    <name evidence="9" type="ORF">SEPCBS119000_005851</name>
</gene>
<evidence type="ECO:0000256" key="4">
    <source>
        <dbReference type="ARBA" id="ARBA00022694"/>
    </source>
</evidence>
<dbReference type="Pfam" id="PF00400">
    <property type="entry name" value="WD40"/>
    <property type="match status" value="3"/>
</dbReference>
<dbReference type="InterPro" id="IPR051973">
    <property type="entry name" value="tRNA_Anticodon_Mtase-Reg"/>
</dbReference>
<comment type="caution">
    <text evidence="9">The sequence shown here is derived from an EMBL/GenBank/DDBJ whole genome shotgun (WGS) entry which is preliminary data.</text>
</comment>
<evidence type="ECO:0000256" key="7">
    <source>
        <dbReference type="PROSITE-ProRule" id="PRU00221"/>
    </source>
</evidence>
<name>A0ABP0E059_9PEZI</name>
<dbReference type="InterPro" id="IPR015943">
    <property type="entry name" value="WD40/YVTN_repeat-like_dom_sf"/>
</dbReference>
<feature type="repeat" description="WD" evidence="7">
    <location>
        <begin position="958"/>
        <end position="990"/>
    </location>
</feature>
<keyword evidence="4" id="KW-0819">tRNA processing</keyword>
<feature type="compositionally biased region" description="Low complexity" evidence="8">
    <location>
        <begin position="398"/>
        <end position="407"/>
    </location>
</feature>
<evidence type="ECO:0000256" key="1">
    <source>
        <dbReference type="ARBA" id="ARBA00004496"/>
    </source>
</evidence>
<evidence type="ECO:0000256" key="8">
    <source>
        <dbReference type="SAM" id="MobiDB-lite"/>
    </source>
</evidence>
<organism evidence="9 10">
    <name type="scientific">Sporothrix epigloea</name>
    <dbReference type="NCBI Taxonomy" id="1892477"/>
    <lineage>
        <taxon>Eukaryota</taxon>
        <taxon>Fungi</taxon>
        <taxon>Dikarya</taxon>
        <taxon>Ascomycota</taxon>
        <taxon>Pezizomycotina</taxon>
        <taxon>Sordariomycetes</taxon>
        <taxon>Sordariomycetidae</taxon>
        <taxon>Ophiostomatales</taxon>
        <taxon>Ophiostomataceae</taxon>
        <taxon>Sporothrix</taxon>
    </lineage>
</organism>
<dbReference type="PROSITE" id="PS50294">
    <property type="entry name" value="WD_REPEATS_REGION"/>
    <property type="match status" value="1"/>
</dbReference>
<dbReference type="SUPFAM" id="SSF50978">
    <property type="entry name" value="WD40 repeat-like"/>
    <property type="match status" value="2"/>
</dbReference>
<dbReference type="Proteomes" id="UP001642502">
    <property type="component" value="Unassembled WGS sequence"/>
</dbReference>
<keyword evidence="5" id="KW-0677">Repeat</keyword>
<evidence type="ECO:0000256" key="5">
    <source>
        <dbReference type="ARBA" id="ARBA00022737"/>
    </source>
</evidence>
<dbReference type="InterPro" id="IPR036322">
    <property type="entry name" value="WD40_repeat_dom_sf"/>
</dbReference>
<evidence type="ECO:0000313" key="10">
    <source>
        <dbReference type="Proteomes" id="UP001642502"/>
    </source>
</evidence>